<dbReference type="InterPro" id="IPR001533">
    <property type="entry name" value="Pterin_deHydtase"/>
</dbReference>
<dbReference type="InterPro" id="IPR036428">
    <property type="entry name" value="PCD_sf"/>
</dbReference>
<protein>
    <recommendedName>
        <fullName evidence="4">Putative pterin-4-alpha-carbinolamine dehydratase</fullName>
        <shortName evidence="4">PHS</shortName>
        <ecNumber evidence="4">4.2.1.96</ecNumber>
    </recommendedName>
    <alternativeName>
        <fullName evidence="4">4-alpha-hydroxy-tetrahydropterin dehydratase</fullName>
    </alternativeName>
    <alternativeName>
        <fullName evidence="4">Pterin carbinolamine dehydratase</fullName>
        <shortName evidence="4">PCD</shortName>
    </alternativeName>
</protein>
<dbReference type="HAMAP" id="MF_00434">
    <property type="entry name" value="Pterin_4_alpha"/>
    <property type="match status" value="1"/>
</dbReference>
<dbReference type="Pfam" id="PF01329">
    <property type="entry name" value="Pterin_4a"/>
    <property type="match status" value="1"/>
</dbReference>
<dbReference type="PANTHER" id="PTHR12599">
    <property type="entry name" value="PTERIN-4-ALPHA-CARBINOLAMINE DEHYDRATASE"/>
    <property type="match status" value="1"/>
</dbReference>
<proteinExistence type="inferred from homology"/>
<evidence type="ECO:0000256" key="2">
    <source>
        <dbReference type="ARBA" id="ARBA00006472"/>
    </source>
</evidence>
<name>A0ABZ0IHL3_9GAMM</name>
<evidence type="ECO:0000313" key="5">
    <source>
        <dbReference type="EMBL" id="WOJ98526.1"/>
    </source>
</evidence>
<dbReference type="NCBIfam" id="NF002018">
    <property type="entry name" value="PRK00823.1-3"/>
    <property type="match status" value="1"/>
</dbReference>
<evidence type="ECO:0000256" key="4">
    <source>
        <dbReference type="HAMAP-Rule" id="MF_00434"/>
    </source>
</evidence>
<evidence type="ECO:0000256" key="1">
    <source>
        <dbReference type="ARBA" id="ARBA00001554"/>
    </source>
</evidence>
<dbReference type="GO" id="GO:0008124">
    <property type="term" value="F:4-alpha-hydroxytetrahydrobiopterin dehydratase activity"/>
    <property type="evidence" value="ECO:0007669"/>
    <property type="project" value="UniProtKB-EC"/>
</dbReference>
<dbReference type="PANTHER" id="PTHR12599:SF0">
    <property type="entry name" value="PTERIN-4-ALPHA-CARBINOLAMINE DEHYDRATASE"/>
    <property type="match status" value="1"/>
</dbReference>
<comment type="catalytic activity">
    <reaction evidence="1 4">
        <text>(4aS,6R)-4a-hydroxy-L-erythro-5,6,7,8-tetrahydrobiopterin = (6R)-L-erythro-6,7-dihydrobiopterin + H2O</text>
        <dbReference type="Rhea" id="RHEA:11920"/>
        <dbReference type="ChEBI" id="CHEBI:15377"/>
        <dbReference type="ChEBI" id="CHEBI:15642"/>
        <dbReference type="ChEBI" id="CHEBI:43120"/>
        <dbReference type="EC" id="4.2.1.96"/>
    </reaction>
</comment>
<sequence length="100" mass="11556">MDKRLWVGDSLNERVDQLNAASPAPWTLNEYGKLEKEFKFEDFNAAWGFMSRVALFAERTDHHPEWFNVYNRVRVELTTHDVGGISGKDFALAVFMDKCA</sequence>
<gene>
    <name evidence="5" type="ORF">R0137_08125</name>
</gene>
<evidence type="ECO:0000313" key="6">
    <source>
        <dbReference type="Proteomes" id="UP001626549"/>
    </source>
</evidence>
<dbReference type="Proteomes" id="UP001626549">
    <property type="component" value="Chromosome"/>
</dbReference>
<accession>A0ABZ0IHL3</accession>
<dbReference type="EMBL" id="CP136865">
    <property type="protein sequence ID" value="WOJ98526.1"/>
    <property type="molecule type" value="Genomic_DNA"/>
</dbReference>
<evidence type="ECO:0000256" key="3">
    <source>
        <dbReference type="ARBA" id="ARBA00023239"/>
    </source>
</evidence>
<keyword evidence="3 4" id="KW-0456">Lyase</keyword>
<organism evidence="5 6">
    <name type="scientific">Congregibacter brevis</name>
    <dbReference type="NCBI Taxonomy" id="3081201"/>
    <lineage>
        <taxon>Bacteria</taxon>
        <taxon>Pseudomonadati</taxon>
        <taxon>Pseudomonadota</taxon>
        <taxon>Gammaproteobacteria</taxon>
        <taxon>Cellvibrionales</taxon>
        <taxon>Halieaceae</taxon>
        <taxon>Congregibacter</taxon>
    </lineage>
</organism>
<keyword evidence="6" id="KW-1185">Reference proteome</keyword>
<dbReference type="SUPFAM" id="SSF55248">
    <property type="entry name" value="PCD-like"/>
    <property type="match status" value="1"/>
</dbReference>
<comment type="similarity">
    <text evidence="2 4">Belongs to the pterin-4-alpha-carbinolamine dehydratase family.</text>
</comment>
<dbReference type="RefSeq" id="WP_407329885.1">
    <property type="nucleotide sequence ID" value="NZ_CP136865.1"/>
</dbReference>
<dbReference type="CDD" id="cd00914">
    <property type="entry name" value="PCD_DCoH_subfamily_b"/>
    <property type="match status" value="1"/>
</dbReference>
<dbReference type="Gene3D" id="3.30.1360.20">
    <property type="entry name" value="Transcriptional coactivator/pterin dehydratase"/>
    <property type="match status" value="1"/>
</dbReference>
<reference evidence="5 6" key="1">
    <citation type="submission" date="2023-10" db="EMBL/GenBank/DDBJ databases">
        <title>Two novel species belonging to the OM43/NOR5 clade.</title>
        <authorList>
            <person name="Park M."/>
        </authorList>
    </citation>
    <scope>NUCLEOTIDE SEQUENCE [LARGE SCALE GENOMIC DNA]</scope>
    <source>
        <strain evidence="5 6">IMCC45268</strain>
    </source>
</reference>
<dbReference type="EC" id="4.2.1.96" evidence="4"/>